<keyword evidence="5" id="KW-0540">Nuclease</keyword>
<evidence type="ECO:0000256" key="6">
    <source>
        <dbReference type="ARBA" id="ARBA00022839"/>
    </source>
</evidence>
<feature type="compositionally biased region" description="Basic and acidic residues" evidence="7">
    <location>
        <begin position="146"/>
        <end position="156"/>
    </location>
</feature>
<sequence length="519" mass="57237">MTTPIAGNGSTLDGKSDYGSDFDLQSLATLSDYGSEIDPDDLDETTLVGDLLTQLAAAAATAPKAAACSGVDVAESAEHGNVAIHRSPTAVRFANATMQSSPARAARGASVEFEYDSRSRQSTEPPGDEATSAPAEANTLNATTDSNEKPPLERFRTKPRKPLSVTDLVSPAWCELQYFYTLSKFGRKMRTKAMRTGSKIHRTLEEEVHKIVPVQVKSKVDGFGLRLWNTIQGLRTLRETGMTRELEIWGVLEGQVIIGIIDELSYTSPDPEYEEQLEQTRTRATGGTLPLGQLGIKQAFANAAASESNSASAWVGSLTPDHTVYLSDVKTRGVRSIPTGVSLRPTWMQLMLYRKLLESLSLNTVDAETVFARYDLEPLEPFSEGFMQEIGSSRYNVADSDEVSQHPNLLALWSLMMTEFRASVGTISDVLRAEFRFSRTGDLIGSKLNSYDPSIVDAYVQSEMSWWKGSREAKGVDIEEAFKCRICDFAEDCTWRKTKVEEATEKYRLRSGKRRKSAV</sequence>
<protein>
    <recommendedName>
        <fullName evidence="10">Exonuclease V</fullName>
    </recommendedName>
</protein>
<name>A0A2T2NHR7_CORCC</name>
<keyword evidence="6" id="KW-0269">Exonuclease</keyword>
<keyword evidence="6" id="KW-0378">Hydrolase</keyword>
<keyword evidence="4" id="KW-0479">Metal-binding</keyword>
<dbReference type="Proteomes" id="UP000240883">
    <property type="component" value="Unassembled WGS sequence"/>
</dbReference>
<proteinExistence type="inferred from homology"/>
<keyword evidence="4" id="KW-0411">Iron-sulfur</keyword>
<feature type="region of interest" description="Disordered" evidence="7">
    <location>
        <begin position="99"/>
        <end position="158"/>
    </location>
</feature>
<evidence type="ECO:0000256" key="7">
    <source>
        <dbReference type="SAM" id="MobiDB-lite"/>
    </source>
</evidence>
<keyword evidence="9" id="KW-1185">Reference proteome</keyword>
<accession>A0A2T2NHR7</accession>
<evidence type="ECO:0000256" key="3">
    <source>
        <dbReference type="ARBA" id="ARBA00011245"/>
    </source>
</evidence>
<dbReference type="GO" id="GO:0051539">
    <property type="term" value="F:4 iron, 4 sulfur cluster binding"/>
    <property type="evidence" value="ECO:0007669"/>
    <property type="project" value="UniProtKB-KW"/>
</dbReference>
<evidence type="ECO:0000256" key="4">
    <source>
        <dbReference type="ARBA" id="ARBA00022485"/>
    </source>
</evidence>
<organism evidence="8 9">
    <name type="scientific">Corynespora cassiicola Philippines</name>
    <dbReference type="NCBI Taxonomy" id="1448308"/>
    <lineage>
        <taxon>Eukaryota</taxon>
        <taxon>Fungi</taxon>
        <taxon>Dikarya</taxon>
        <taxon>Ascomycota</taxon>
        <taxon>Pezizomycotina</taxon>
        <taxon>Dothideomycetes</taxon>
        <taxon>Pleosporomycetidae</taxon>
        <taxon>Pleosporales</taxon>
        <taxon>Corynesporascaceae</taxon>
        <taxon>Corynespora</taxon>
    </lineage>
</organism>
<dbReference type="InterPro" id="IPR019190">
    <property type="entry name" value="EXOV"/>
</dbReference>
<evidence type="ECO:0008006" key="10">
    <source>
        <dbReference type="Google" id="ProtNLM"/>
    </source>
</evidence>
<comment type="cofactor">
    <cofactor evidence="1">
        <name>[4Fe-4S] cluster</name>
        <dbReference type="ChEBI" id="CHEBI:49883"/>
    </cofactor>
</comment>
<dbReference type="AlphaFoldDB" id="A0A2T2NHR7"/>
<evidence type="ECO:0000313" key="9">
    <source>
        <dbReference type="Proteomes" id="UP000240883"/>
    </source>
</evidence>
<comment type="subunit">
    <text evidence="3">Monomer.</text>
</comment>
<dbReference type="Pfam" id="PF09810">
    <property type="entry name" value="Exo5"/>
    <property type="match status" value="1"/>
</dbReference>
<evidence type="ECO:0000256" key="2">
    <source>
        <dbReference type="ARBA" id="ARBA00009797"/>
    </source>
</evidence>
<evidence type="ECO:0000256" key="5">
    <source>
        <dbReference type="ARBA" id="ARBA00022722"/>
    </source>
</evidence>
<reference evidence="8 9" key="1">
    <citation type="journal article" date="2018" name="Front. Microbiol.">
        <title>Genome-Wide Analysis of Corynespora cassiicola Leaf Fall Disease Putative Effectors.</title>
        <authorList>
            <person name="Lopez D."/>
            <person name="Ribeiro S."/>
            <person name="Label P."/>
            <person name="Fumanal B."/>
            <person name="Venisse J.S."/>
            <person name="Kohler A."/>
            <person name="de Oliveira R.R."/>
            <person name="Labutti K."/>
            <person name="Lipzen A."/>
            <person name="Lail K."/>
            <person name="Bauer D."/>
            <person name="Ohm R.A."/>
            <person name="Barry K.W."/>
            <person name="Spatafora J."/>
            <person name="Grigoriev I.V."/>
            <person name="Martin F.M."/>
            <person name="Pujade-Renaud V."/>
        </authorList>
    </citation>
    <scope>NUCLEOTIDE SEQUENCE [LARGE SCALE GENOMIC DNA]</scope>
    <source>
        <strain evidence="8 9">Philippines</strain>
    </source>
</reference>
<keyword evidence="4" id="KW-0004">4Fe-4S</keyword>
<dbReference type="GO" id="GO:0045145">
    <property type="term" value="F:single-stranded DNA 5'-3' DNA exonuclease activity"/>
    <property type="evidence" value="ECO:0007669"/>
    <property type="project" value="InterPro"/>
</dbReference>
<comment type="similarity">
    <text evidence="2">Belongs to the EXO5 family.</text>
</comment>
<evidence type="ECO:0000313" key="8">
    <source>
        <dbReference type="EMBL" id="PSN64578.1"/>
    </source>
</evidence>
<dbReference type="GO" id="GO:0005739">
    <property type="term" value="C:mitochondrion"/>
    <property type="evidence" value="ECO:0007669"/>
    <property type="project" value="TreeGrafter"/>
</dbReference>
<dbReference type="GO" id="GO:0005634">
    <property type="term" value="C:nucleus"/>
    <property type="evidence" value="ECO:0007669"/>
    <property type="project" value="TreeGrafter"/>
</dbReference>
<dbReference type="GO" id="GO:0036297">
    <property type="term" value="P:interstrand cross-link repair"/>
    <property type="evidence" value="ECO:0007669"/>
    <property type="project" value="TreeGrafter"/>
</dbReference>
<evidence type="ECO:0000256" key="1">
    <source>
        <dbReference type="ARBA" id="ARBA00001966"/>
    </source>
</evidence>
<dbReference type="STRING" id="1448308.A0A2T2NHR7"/>
<gene>
    <name evidence="8" type="ORF">BS50DRAFT_557192</name>
</gene>
<dbReference type="PANTHER" id="PTHR14464:SF4">
    <property type="entry name" value="EXONUCLEASE V"/>
    <property type="match status" value="1"/>
</dbReference>
<dbReference type="PANTHER" id="PTHR14464">
    <property type="entry name" value="EXONUCLEASE V"/>
    <property type="match status" value="1"/>
</dbReference>
<keyword evidence="4" id="KW-0408">Iron</keyword>
<dbReference type="OrthoDB" id="354769at2759"/>
<dbReference type="EMBL" id="KZ678138">
    <property type="protein sequence ID" value="PSN64578.1"/>
    <property type="molecule type" value="Genomic_DNA"/>
</dbReference>